<organism evidence="1 2">
    <name type="scientific">Mucilaginibacter gynuensis</name>
    <dbReference type="NCBI Taxonomy" id="1302236"/>
    <lineage>
        <taxon>Bacteria</taxon>
        <taxon>Pseudomonadati</taxon>
        <taxon>Bacteroidota</taxon>
        <taxon>Sphingobacteriia</taxon>
        <taxon>Sphingobacteriales</taxon>
        <taxon>Sphingobacteriaceae</taxon>
        <taxon>Mucilaginibacter</taxon>
    </lineage>
</organism>
<name>A0ABP8HI15_9SPHI</name>
<comment type="caution">
    <text evidence="1">The sequence shown here is derived from an EMBL/GenBank/DDBJ whole genome shotgun (WGS) entry which is preliminary data.</text>
</comment>
<accession>A0ABP8HI15</accession>
<dbReference type="RefSeq" id="WP_345213994.1">
    <property type="nucleotide sequence ID" value="NZ_BAABFT010000023.1"/>
</dbReference>
<dbReference type="Proteomes" id="UP001500582">
    <property type="component" value="Unassembled WGS sequence"/>
</dbReference>
<protein>
    <submittedName>
        <fullName evidence="1">Helix-turn-helix domain-containing protein</fullName>
    </submittedName>
</protein>
<dbReference type="EMBL" id="BAABFT010000023">
    <property type="protein sequence ID" value="GAA4339608.1"/>
    <property type="molecule type" value="Genomic_DNA"/>
</dbReference>
<reference evidence="2" key="1">
    <citation type="journal article" date="2019" name="Int. J. Syst. Evol. Microbiol.">
        <title>The Global Catalogue of Microorganisms (GCM) 10K type strain sequencing project: providing services to taxonomists for standard genome sequencing and annotation.</title>
        <authorList>
            <consortium name="The Broad Institute Genomics Platform"/>
            <consortium name="The Broad Institute Genome Sequencing Center for Infectious Disease"/>
            <person name="Wu L."/>
            <person name="Ma J."/>
        </authorList>
    </citation>
    <scope>NUCLEOTIDE SEQUENCE [LARGE SCALE GENOMIC DNA]</scope>
    <source>
        <strain evidence="2">JCM 17705</strain>
    </source>
</reference>
<keyword evidence="2" id="KW-1185">Reference proteome</keyword>
<proteinExistence type="predicted"/>
<evidence type="ECO:0000313" key="2">
    <source>
        <dbReference type="Proteomes" id="UP001500582"/>
    </source>
</evidence>
<evidence type="ECO:0000313" key="1">
    <source>
        <dbReference type="EMBL" id="GAA4339608.1"/>
    </source>
</evidence>
<gene>
    <name evidence="1" type="ORF">GCM10023149_50410</name>
</gene>
<sequence length="188" mass="21519">MSSNIRIKRICLHCNTAFIAKTTVTKYCGDDCSKRAYKARIRNVKVEESNREMSQISTRTTIFIADKNFLTVKDAAILLNSSAKAIRRMINDGMLTGINFAMRKTLIRRVDIDRLFETERLAQNDASEGRGKSYKIKECYTIAEAEKRAGMSGKAFYAFIKRNNIPKIQQGKFVYVPKIKIDRIFKGL</sequence>